<evidence type="ECO:0000256" key="9">
    <source>
        <dbReference type="ARBA" id="ARBA00023235"/>
    </source>
</evidence>
<comment type="cofactor">
    <cofactor evidence="11">
        <name>NADPH</name>
        <dbReference type="ChEBI" id="CHEBI:57783"/>
    </cofactor>
</comment>
<proteinExistence type="inferred from homology"/>
<evidence type="ECO:0000256" key="3">
    <source>
        <dbReference type="ARBA" id="ARBA00022630"/>
    </source>
</evidence>
<evidence type="ECO:0000256" key="6">
    <source>
        <dbReference type="ARBA" id="ARBA00022842"/>
    </source>
</evidence>
<protein>
    <recommendedName>
        <fullName evidence="11">Isopentenyl-diphosphate delta-isomerase</fullName>
        <shortName evidence="11">IPP isomerase</shortName>
        <ecNumber evidence="11">5.3.3.2</ecNumber>
    </recommendedName>
    <alternativeName>
        <fullName evidence="11">Isopentenyl diphosphate:dimethylallyl diphosphate isomerase</fullName>
    </alternativeName>
    <alternativeName>
        <fullName evidence="11">Isopentenyl pyrophosphate isomerase</fullName>
    </alternativeName>
    <alternativeName>
        <fullName evidence="11">Type 2 isopentenyl diphosphate isomerase</fullName>
        <shortName evidence="11">IDI-2</shortName>
    </alternativeName>
</protein>
<comment type="similarity">
    <text evidence="11">Belongs to the IPP isomerase type 2 family.</text>
</comment>
<evidence type="ECO:0000256" key="8">
    <source>
        <dbReference type="ARBA" id="ARBA00023229"/>
    </source>
</evidence>
<keyword evidence="8 11" id="KW-0414">Isoprene biosynthesis</keyword>
<keyword evidence="5 11" id="KW-0479">Metal-binding</keyword>
<dbReference type="CDD" id="cd02811">
    <property type="entry name" value="IDI-2_FMN"/>
    <property type="match status" value="1"/>
</dbReference>
<dbReference type="Pfam" id="PF01070">
    <property type="entry name" value="FMN_dh"/>
    <property type="match status" value="1"/>
</dbReference>
<dbReference type="PANTHER" id="PTHR43665">
    <property type="entry name" value="ISOPENTENYL-DIPHOSPHATE DELTA-ISOMERASE"/>
    <property type="match status" value="1"/>
</dbReference>
<comment type="function">
    <text evidence="11">Involved in the biosynthesis of isoprenoids. Catalyzes the 1,3-allylic rearrangement of the homoallylic substrate isopentenyl (IPP) to its allylic isomer, dimethylallyl diphosphate (DMAPP).</text>
</comment>
<evidence type="ECO:0000256" key="2">
    <source>
        <dbReference type="ARBA" id="ARBA00022490"/>
    </source>
</evidence>
<dbReference type="NCBIfam" id="TIGR02151">
    <property type="entry name" value="IPP_isom_2"/>
    <property type="match status" value="1"/>
</dbReference>
<keyword evidence="2 11" id="KW-0963">Cytoplasm</keyword>
<feature type="binding site" evidence="11">
    <location>
        <position position="158"/>
    </location>
    <ligand>
        <name>Mg(2+)</name>
        <dbReference type="ChEBI" id="CHEBI:18420"/>
    </ligand>
</feature>
<feature type="binding site" evidence="11">
    <location>
        <position position="222"/>
    </location>
    <ligand>
        <name>FMN</name>
        <dbReference type="ChEBI" id="CHEBI:58210"/>
    </ligand>
</feature>
<feature type="binding site" evidence="11">
    <location>
        <begin position="297"/>
        <end position="298"/>
    </location>
    <ligand>
        <name>FMN</name>
        <dbReference type="ChEBI" id="CHEBI:58210"/>
    </ligand>
</feature>
<name>A0ABY8H540_9MICC</name>
<evidence type="ECO:0000313" key="13">
    <source>
        <dbReference type="EMBL" id="WFP16253.1"/>
    </source>
</evidence>
<comment type="catalytic activity">
    <reaction evidence="11">
        <text>isopentenyl diphosphate = dimethylallyl diphosphate</text>
        <dbReference type="Rhea" id="RHEA:23284"/>
        <dbReference type="ChEBI" id="CHEBI:57623"/>
        <dbReference type="ChEBI" id="CHEBI:128769"/>
        <dbReference type="EC" id="5.3.3.2"/>
    </reaction>
</comment>
<keyword evidence="7 11" id="KW-0521">NADP</keyword>
<evidence type="ECO:0000256" key="4">
    <source>
        <dbReference type="ARBA" id="ARBA00022643"/>
    </source>
</evidence>
<comment type="cofactor">
    <cofactor evidence="1 11">
        <name>FMN</name>
        <dbReference type="ChEBI" id="CHEBI:58210"/>
    </cofactor>
</comment>
<comment type="subunit">
    <text evidence="10 11">Homooctamer. Dimer of tetramers.</text>
</comment>
<dbReference type="SUPFAM" id="SSF51395">
    <property type="entry name" value="FMN-linked oxidoreductases"/>
    <property type="match status" value="1"/>
</dbReference>
<feature type="binding site" evidence="11">
    <location>
        <position position="157"/>
    </location>
    <ligand>
        <name>substrate</name>
    </ligand>
</feature>
<evidence type="ECO:0000256" key="10">
    <source>
        <dbReference type="ARBA" id="ARBA00025810"/>
    </source>
</evidence>
<dbReference type="InterPro" id="IPR000262">
    <property type="entry name" value="FMN-dep_DH"/>
</dbReference>
<dbReference type="Proteomes" id="UP001219037">
    <property type="component" value="Chromosome"/>
</dbReference>
<feature type="binding site" evidence="11">
    <location>
        <begin position="68"/>
        <end position="70"/>
    </location>
    <ligand>
        <name>FMN</name>
        <dbReference type="ChEBI" id="CHEBI:58210"/>
    </ligand>
</feature>
<feature type="binding site" evidence="11">
    <location>
        <position position="192"/>
    </location>
    <ligand>
        <name>FMN</name>
        <dbReference type="ChEBI" id="CHEBI:58210"/>
    </ligand>
</feature>
<feature type="domain" description="FMN-dependent dehydrogenase" evidence="12">
    <location>
        <begin position="180"/>
        <end position="341"/>
    </location>
</feature>
<keyword evidence="6 11" id="KW-0460">Magnesium</keyword>
<feature type="binding site" evidence="11">
    <location>
        <begin position="276"/>
        <end position="278"/>
    </location>
    <ligand>
        <name>FMN</name>
        <dbReference type="ChEBI" id="CHEBI:58210"/>
    </ligand>
</feature>
<organism evidence="13 14">
    <name type="scientific">Citricoccus muralis</name>
    <dbReference type="NCBI Taxonomy" id="169134"/>
    <lineage>
        <taxon>Bacteria</taxon>
        <taxon>Bacillati</taxon>
        <taxon>Actinomycetota</taxon>
        <taxon>Actinomycetes</taxon>
        <taxon>Micrococcales</taxon>
        <taxon>Micrococcaceae</taxon>
        <taxon>Citricoccus</taxon>
    </lineage>
</organism>
<comment type="cofactor">
    <cofactor evidence="11">
        <name>Mg(2+)</name>
        <dbReference type="ChEBI" id="CHEBI:18420"/>
    </cofactor>
</comment>
<comment type="caution">
    <text evidence="11">Lacks conserved residue(s) required for the propagation of feature annotation.</text>
</comment>
<feature type="binding site" evidence="11">
    <location>
        <position position="98"/>
    </location>
    <ligand>
        <name>FMN</name>
        <dbReference type="ChEBI" id="CHEBI:58210"/>
    </ligand>
</feature>
<dbReference type="InterPro" id="IPR011179">
    <property type="entry name" value="IPdP_isomerase"/>
</dbReference>
<evidence type="ECO:0000256" key="11">
    <source>
        <dbReference type="HAMAP-Rule" id="MF_00354"/>
    </source>
</evidence>
<dbReference type="Gene3D" id="3.20.20.70">
    <property type="entry name" value="Aldolase class I"/>
    <property type="match status" value="1"/>
</dbReference>
<evidence type="ECO:0000259" key="12">
    <source>
        <dbReference type="Pfam" id="PF01070"/>
    </source>
</evidence>
<dbReference type="PANTHER" id="PTHR43665:SF1">
    <property type="entry name" value="ISOPENTENYL-DIPHOSPHATE DELTA-ISOMERASE"/>
    <property type="match status" value="1"/>
</dbReference>
<evidence type="ECO:0000256" key="7">
    <source>
        <dbReference type="ARBA" id="ARBA00022857"/>
    </source>
</evidence>
<keyword evidence="4 11" id="KW-0288">FMN</keyword>
<gene>
    <name evidence="11 13" type="primary">fni</name>
    <name evidence="13" type="ORF">P8192_12820</name>
</gene>
<dbReference type="EMBL" id="CP121252">
    <property type="protein sequence ID" value="WFP16253.1"/>
    <property type="molecule type" value="Genomic_DNA"/>
</dbReference>
<dbReference type="RefSeq" id="WP_278157406.1">
    <property type="nucleotide sequence ID" value="NZ_CP121252.1"/>
</dbReference>
<dbReference type="HAMAP" id="MF_00354">
    <property type="entry name" value="Idi_2"/>
    <property type="match status" value="1"/>
</dbReference>
<dbReference type="InterPro" id="IPR013785">
    <property type="entry name" value="Aldolase_TIM"/>
</dbReference>
<reference evidence="13 14" key="1">
    <citation type="submission" date="2023-04" db="EMBL/GenBank/DDBJ databases">
        <title>Funneling lignin-derived compounds into biodiesel using alkali-halophilic Citricoccus sp. P2.</title>
        <authorList>
            <person name="Luo C.-B."/>
        </authorList>
    </citation>
    <scope>NUCLEOTIDE SEQUENCE [LARGE SCALE GENOMIC DNA]</scope>
    <source>
        <strain evidence="13 14">P2</strain>
    </source>
</reference>
<comment type="subcellular location">
    <subcellularLocation>
        <location evidence="11">Cytoplasm</location>
    </subcellularLocation>
</comment>
<feature type="binding site" evidence="11">
    <location>
        <begin position="9"/>
        <end position="10"/>
    </location>
    <ligand>
        <name>substrate</name>
    </ligand>
</feature>
<sequence>MTEPTAASRKDDHLRLAAEQQPGIRAARTAFDDVTVRHHALSGISPKQVDLGVDVGPWRFPAPFYVNGMTGGTEKARALNRTLAQAAARAGVPMASGSVGIALDDPSTVETFTVIRQENPHGIVLANIGAGRSVDDARRAVELLAADGLQLHVNAVQETVMPEGSRDFSGWLGLIEQIAAALDDDGVPLVVKEVGFGLSARTLTQLRDAGVRLVDVAGTGGTDFARIENDRRDPVEDLSYLSAAAGFGLSTPAALLDAASLPSAVRHDLTVLASGGVRHPLDVMRCLALGARAVGVAGGFLSVALEHPDDDGATLATVMESWREQLVALHALFGAPSPTEFTGVDVVVTGDTADIVRAQTPSKEQM</sequence>
<evidence type="ECO:0000313" key="14">
    <source>
        <dbReference type="Proteomes" id="UP001219037"/>
    </source>
</evidence>
<dbReference type="PIRSF" id="PIRSF003314">
    <property type="entry name" value="IPP_isomerase"/>
    <property type="match status" value="1"/>
</dbReference>
<accession>A0ABY8H540</accession>
<evidence type="ECO:0000256" key="5">
    <source>
        <dbReference type="ARBA" id="ARBA00022723"/>
    </source>
</evidence>
<dbReference type="GO" id="GO:0004452">
    <property type="term" value="F:isopentenyl-diphosphate delta-isomerase activity"/>
    <property type="evidence" value="ECO:0007669"/>
    <property type="project" value="UniProtKB-EC"/>
</dbReference>
<evidence type="ECO:0000256" key="1">
    <source>
        <dbReference type="ARBA" id="ARBA00001917"/>
    </source>
</evidence>
<dbReference type="EC" id="5.3.3.2" evidence="11"/>
<keyword evidence="9 11" id="KW-0413">Isomerase</keyword>
<keyword evidence="3 11" id="KW-0285">Flavoprotein</keyword>
<feature type="binding site" evidence="11">
    <location>
        <position position="127"/>
    </location>
    <ligand>
        <name>FMN</name>
        <dbReference type="ChEBI" id="CHEBI:58210"/>
    </ligand>
</feature>
<keyword evidence="14" id="KW-1185">Reference proteome</keyword>